<evidence type="ECO:0000313" key="2">
    <source>
        <dbReference type="Proteomes" id="UP000076830"/>
    </source>
</evidence>
<dbReference type="SUPFAM" id="SSF56935">
    <property type="entry name" value="Porins"/>
    <property type="match status" value="1"/>
</dbReference>
<dbReference type="KEGG" id="dko:I596_2706"/>
<protein>
    <submittedName>
        <fullName evidence="1">SalD protein</fullName>
    </submittedName>
</protein>
<proteinExistence type="predicted"/>
<dbReference type="Gene3D" id="2.40.160.60">
    <property type="entry name" value="Outer membrane protein transport protein (OMPP1/FadL/TodX)"/>
    <property type="match status" value="1"/>
</dbReference>
<dbReference type="STRING" id="1300342.I596_2706"/>
<accession>A0A160DWU4</accession>
<dbReference type="PATRIC" id="fig|1300342.3.peg.2633"/>
<dbReference type="AlphaFoldDB" id="A0A160DWU4"/>
<keyword evidence="2" id="KW-1185">Reference proteome</keyword>
<reference evidence="1 2" key="1">
    <citation type="submission" date="2016-04" db="EMBL/GenBank/DDBJ databases">
        <title>Complete genome sequence of Dokdonella koreensis DS-123T.</title>
        <authorList>
            <person name="Kim J.F."/>
            <person name="Lee H."/>
            <person name="Kwak M.-J."/>
        </authorList>
    </citation>
    <scope>NUCLEOTIDE SEQUENCE [LARGE SCALE GENOMIC DNA]</scope>
    <source>
        <strain evidence="1 2">DS-123</strain>
    </source>
</reference>
<organism evidence="1 2">
    <name type="scientific">Dokdonella koreensis DS-123</name>
    <dbReference type="NCBI Taxonomy" id="1300342"/>
    <lineage>
        <taxon>Bacteria</taxon>
        <taxon>Pseudomonadati</taxon>
        <taxon>Pseudomonadota</taxon>
        <taxon>Gammaproteobacteria</taxon>
        <taxon>Lysobacterales</taxon>
        <taxon>Rhodanobacteraceae</taxon>
        <taxon>Dokdonella</taxon>
    </lineage>
</organism>
<dbReference type="EMBL" id="CP015249">
    <property type="protein sequence ID" value="ANB18701.1"/>
    <property type="molecule type" value="Genomic_DNA"/>
</dbReference>
<gene>
    <name evidence="1" type="ORF">I596_2706</name>
</gene>
<dbReference type="Proteomes" id="UP000076830">
    <property type="component" value="Chromosome"/>
</dbReference>
<sequence length="316" mass="34293">MTDALVTARPSLFPSLVADAPAAARLSLSIASGNVSETAARPTPAGQRLFELPQPGLERTVVAPSMTFRFGADGALGVSALLAYQRFASLGLGVVDWQSQYRPPSWAASETSSGTGVRFDVAYRLGERFEWSGGYQSRVNMDAFSNYRGVYSDPGQFDIPAQANLGLSYALVPSLTFDLGVDRIMYSGVTPFTSNGLPNRVLALLGDGLSPTFAWRDLTVYSVGSTWRNRSFGDLQLRYTTRQQPEPTSELLRRALAPDVADYAVSLGWSRPTGRSARMTVLANYAPQPYILGLPTHRTPSSASRVEFEALWALSF</sequence>
<evidence type="ECO:0000313" key="1">
    <source>
        <dbReference type="EMBL" id="ANB18701.1"/>
    </source>
</evidence>
<name>A0A160DWU4_9GAMM</name>